<feature type="active site" evidence="6">
    <location>
        <position position="267"/>
    </location>
</feature>
<comment type="catalytic activity">
    <reaction evidence="5 8">
        <text>succinate semialdehyde + NAD(+) + H2O = succinate + NADH + 2 H(+)</text>
        <dbReference type="Rhea" id="RHEA:13217"/>
        <dbReference type="ChEBI" id="CHEBI:15377"/>
        <dbReference type="ChEBI" id="CHEBI:15378"/>
        <dbReference type="ChEBI" id="CHEBI:30031"/>
        <dbReference type="ChEBI" id="CHEBI:57540"/>
        <dbReference type="ChEBI" id="CHEBI:57706"/>
        <dbReference type="ChEBI" id="CHEBI:57945"/>
        <dbReference type="EC" id="1.2.1.16"/>
    </reaction>
</comment>
<evidence type="ECO:0000313" key="11">
    <source>
        <dbReference type="Proteomes" id="UP000249829"/>
    </source>
</evidence>
<dbReference type="Proteomes" id="UP000249829">
    <property type="component" value="Unassembled WGS sequence"/>
</dbReference>
<evidence type="ECO:0000256" key="3">
    <source>
        <dbReference type="ARBA" id="ARBA00023002"/>
    </source>
</evidence>
<dbReference type="InterPro" id="IPR010102">
    <property type="entry name" value="Succ_semiAld_DH"/>
</dbReference>
<sequence length="504" mass="53512">MAAATAAAPPRLNNPSLLIGQNYINGTWLEAASGRRFQVTDPANGNTIGTCPESDSTDAHKAIDAAAAALPAWRSRTGRNRGRILRRWYELVMENQQDLATLITWENGKATPDAAGEVLFAASFLEWFAEEAARIYGDVLPHSQPGFRVAVIKEPVGVCGLITPWNFPAAMITRKLGPALAAGCTVVVVKTAGETPFTANALIRLGAQAGIPAGVVNSVTALANTAEIGQALCASTTVRKISFTGSTRVGKLLMRQSSDSVKKLSLELGGNAPFIVFDDADLDLAVDAALASKFKSSGQTCVCSNRLFVQKGIYPAFLRRLKDAVARFRVGNGFDRKTTHGPLVTAAAVDRVAGLVEDAVRRGASVKMGGKKRLDLGPNFYEPTILTNVTADMSVVTDEIFGPVAPIFAFDREEEVIAASNACEVGLASYLFTQDVTRATRVAELLQFGMVAVNTGIISDAASPFGGIKHSGMGREGSKYGIEDYLETKTLVTGNIHVVHRAVL</sequence>
<dbReference type="GO" id="GO:0004777">
    <property type="term" value="F:succinate-semialdehyde dehydrogenase (NAD+) activity"/>
    <property type="evidence" value="ECO:0007669"/>
    <property type="project" value="UniProtKB-UniRule"/>
</dbReference>
<dbReference type="InterPro" id="IPR015590">
    <property type="entry name" value="Aldehyde_DH_dom"/>
</dbReference>
<evidence type="ECO:0000313" key="10">
    <source>
        <dbReference type="EMBL" id="PYI17049.1"/>
    </source>
</evidence>
<evidence type="ECO:0000259" key="9">
    <source>
        <dbReference type="Pfam" id="PF00171"/>
    </source>
</evidence>
<dbReference type="Gene3D" id="3.40.605.10">
    <property type="entry name" value="Aldehyde Dehydrogenase, Chain A, domain 1"/>
    <property type="match status" value="1"/>
</dbReference>
<dbReference type="EMBL" id="KZ825161">
    <property type="protein sequence ID" value="PYI17049.1"/>
    <property type="molecule type" value="Genomic_DNA"/>
</dbReference>
<dbReference type="AlphaFoldDB" id="A0A2V5GZL7"/>
<evidence type="ECO:0000256" key="1">
    <source>
        <dbReference type="ARBA" id="ARBA00005176"/>
    </source>
</evidence>
<dbReference type="PANTHER" id="PTHR43353">
    <property type="entry name" value="SUCCINATE-SEMIALDEHYDE DEHYDROGENASE, MITOCHONDRIAL"/>
    <property type="match status" value="1"/>
</dbReference>
<dbReference type="InterPro" id="IPR016162">
    <property type="entry name" value="Ald_DH_N"/>
</dbReference>
<evidence type="ECO:0000256" key="5">
    <source>
        <dbReference type="ARBA" id="ARBA00052698"/>
    </source>
</evidence>
<organism evidence="10 11">
    <name type="scientific">Aspergillus violaceofuscus (strain CBS 115571)</name>
    <dbReference type="NCBI Taxonomy" id="1450538"/>
    <lineage>
        <taxon>Eukaryota</taxon>
        <taxon>Fungi</taxon>
        <taxon>Dikarya</taxon>
        <taxon>Ascomycota</taxon>
        <taxon>Pezizomycotina</taxon>
        <taxon>Eurotiomycetes</taxon>
        <taxon>Eurotiomycetidae</taxon>
        <taxon>Eurotiales</taxon>
        <taxon>Aspergillaceae</taxon>
        <taxon>Aspergillus</taxon>
    </lineage>
</organism>
<gene>
    <name evidence="10" type="ORF">BO99DRAFT_464246</name>
</gene>
<evidence type="ECO:0000256" key="7">
    <source>
        <dbReference type="RuleBase" id="RU003345"/>
    </source>
</evidence>
<evidence type="ECO:0000256" key="4">
    <source>
        <dbReference type="ARBA" id="ARBA00050387"/>
    </source>
</evidence>
<dbReference type="Pfam" id="PF00171">
    <property type="entry name" value="Aldedh"/>
    <property type="match status" value="1"/>
</dbReference>
<comment type="pathway">
    <text evidence="1 8">Amino-acid degradation; 4-aminobutanoate degradation.</text>
</comment>
<dbReference type="InterPro" id="IPR016161">
    <property type="entry name" value="Ald_DH/histidinol_DH"/>
</dbReference>
<dbReference type="STRING" id="1450538.A0A2V5GZL7"/>
<dbReference type="PANTHER" id="PTHR43353:SF11">
    <property type="entry name" value="SUCCINATE SEMIALDEHYDE DEHYDROGENASE (EUROFUNG)"/>
    <property type="match status" value="1"/>
</dbReference>
<proteinExistence type="inferred from homology"/>
<evidence type="ECO:0000256" key="6">
    <source>
        <dbReference type="PROSITE-ProRule" id="PRU10007"/>
    </source>
</evidence>
<reference evidence="10 11" key="1">
    <citation type="submission" date="2018-02" db="EMBL/GenBank/DDBJ databases">
        <title>The genomes of Aspergillus section Nigri reveals drivers in fungal speciation.</title>
        <authorList>
            <consortium name="DOE Joint Genome Institute"/>
            <person name="Vesth T.C."/>
            <person name="Nybo J."/>
            <person name="Theobald S."/>
            <person name="Brandl J."/>
            <person name="Frisvad J.C."/>
            <person name="Nielsen K.F."/>
            <person name="Lyhne E.K."/>
            <person name="Kogle M.E."/>
            <person name="Kuo A."/>
            <person name="Riley R."/>
            <person name="Clum A."/>
            <person name="Nolan M."/>
            <person name="Lipzen A."/>
            <person name="Salamov A."/>
            <person name="Henrissat B."/>
            <person name="Wiebenga A."/>
            <person name="De vries R.P."/>
            <person name="Grigoriev I.V."/>
            <person name="Mortensen U.H."/>
            <person name="Andersen M.R."/>
            <person name="Baker S.E."/>
        </authorList>
    </citation>
    <scope>NUCLEOTIDE SEQUENCE [LARGE SCALE GENOMIC DNA]</scope>
    <source>
        <strain evidence="10 11">CBS 115571</strain>
    </source>
</reference>
<dbReference type="PROSITE" id="PS00687">
    <property type="entry name" value="ALDEHYDE_DEHYDR_GLU"/>
    <property type="match status" value="1"/>
</dbReference>
<dbReference type="OMA" id="FMEAKYI"/>
<evidence type="ECO:0000256" key="2">
    <source>
        <dbReference type="ARBA" id="ARBA00009986"/>
    </source>
</evidence>
<dbReference type="SUPFAM" id="SSF53720">
    <property type="entry name" value="ALDH-like"/>
    <property type="match status" value="1"/>
</dbReference>
<dbReference type="GO" id="GO:0009450">
    <property type="term" value="P:gamma-aminobutyric acid catabolic process"/>
    <property type="evidence" value="ECO:0007669"/>
    <property type="project" value="UniProtKB-UniPathway"/>
</dbReference>
<feature type="domain" description="Aldehyde dehydrogenase" evidence="9">
    <location>
        <begin position="28"/>
        <end position="490"/>
    </location>
</feature>
<dbReference type="Gene3D" id="3.40.309.10">
    <property type="entry name" value="Aldehyde Dehydrogenase, Chain A, domain 2"/>
    <property type="match status" value="1"/>
</dbReference>
<dbReference type="CDD" id="cd07103">
    <property type="entry name" value="ALDH_F5_SSADH_GabD"/>
    <property type="match status" value="1"/>
</dbReference>
<protein>
    <recommendedName>
        <fullName evidence="8">Succinate-semialdehyde dehydrogenase</fullName>
        <ecNumber evidence="8">1.2.1.16</ecNumber>
    </recommendedName>
</protein>
<comment type="similarity">
    <text evidence="2 7">Belongs to the aldehyde dehydrogenase family.</text>
</comment>
<dbReference type="GO" id="GO:0036243">
    <property type="term" value="F:succinate-semialdehyde dehydrogenase (NADP+) activity"/>
    <property type="evidence" value="ECO:0007669"/>
    <property type="project" value="RHEA"/>
</dbReference>
<keyword evidence="3 7" id="KW-0560">Oxidoreductase</keyword>
<dbReference type="FunFam" id="3.40.309.10:FF:000004">
    <property type="entry name" value="Succinate-semialdehyde dehydrogenase I"/>
    <property type="match status" value="1"/>
</dbReference>
<dbReference type="PROSITE" id="PS00070">
    <property type="entry name" value="ALDEHYDE_DEHYDR_CYS"/>
    <property type="match status" value="1"/>
</dbReference>
<name>A0A2V5GZL7_ASPV1</name>
<comment type="catalytic activity">
    <reaction evidence="4 8">
        <text>succinate semialdehyde + NADP(+) + H2O = succinate + NADPH + 2 H(+)</text>
        <dbReference type="Rhea" id="RHEA:13213"/>
        <dbReference type="ChEBI" id="CHEBI:15377"/>
        <dbReference type="ChEBI" id="CHEBI:15378"/>
        <dbReference type="ChEBI" id="CHEBI:30031"/>
        <dbReference type="ChEBI" id="CHEBI:57706"/>
        <dbReference type="ChEBI" id="CHEBI:57783"/>
        <dbReference type="ChEBI" id="CHEBI:58349"/>
        <dbReference type="EC" id="1.2.1.16"/>
    </reaction>
</comment>
<dbReference type="GO" id="GO:0005737">
    <property type="term" value="C:cytoplasm"/>
    <property type="evidence" value="ECO:0007669"/>
    <property type="project" value="TreeGrafter"/>
</dbReference>
<evidence type="ECO:0000256" key="8">
    <source>
        <dbReference type="RuleBase" id="RU365091"/>
    </source>
</evidence>
<dbReference type="FunFam" id="3.40.605.10:FF:000005">
    <property type="entry name" value="Succinate-semialdehyde dehydrogenase I"/>
    <property type="match status" value="1"/>
</dbReference>
<dbReference type="InterPro" id="IPR016160">
    <property type="entry name" value="Ald_DH_CS_CYS"/>
</dbReference>
<dbReference type="UniPathway" id="UPA00733"/>
<dbReference type="EC" id="1.2.1.16" evidence="8"/>
<dbReference type="NCBIfam" id="TIGR01780">
    <property type="entry name" value="SSADH"/>
    <property type="match status" value="1"/>
</dbReference>
<dbReference type="InterPro" id="IPR029510">
    <property type="entry name" value="Ald_DH_CS_GLU"/>
</dbReference>
<keyword evidence="11" id="KW-1185">Reference proteome</keyword>
<accession>A0A2V5GZL7</accession>
<dbReference type="InterPro" id="IPR016163">
    <property type="entry name" value="Ald_DH_C"/>
</dbReference>
<dbReference type="InterPro" id="IPR050740">
    <property type="entry name" value="Aldehyde_DH_Superfamily"/>
</dbReference>